<dbReference type="GO" id="GO:0009279">
    <property type="term" value="C:cell outer membrane"/>
    <property type="evidence" value="ECO:0007669"/>
    <property type="project" value="UniProtKB-SubCell"/>
</dbReference>
<evidence type="ECO:0000313" key="8">
    <source>
        <dbReference type="Proteomes" id="UP000001695"/>
    </source>
</evidence>
<dbReference type="Gene3D" id="2.170.130.10">
    <property type="entry name" value="TonB-dependent receptor, plug domain"/>
    <property type="match status" value="1"/>
</dbReference>
<dbReference type="PANTHER" id="PTHR47234:SF3">
    <property type="entry name" value="SECRETIN_TONB SHORT N-TERMINAL DOMAIN-CONTAINING PROTEIN"/>
    <property type="match status" value="1"/>
</dbReference>
<dbReference type="STRING" id="395963.Bind_2031"/>
<dbReference type="RefSeq" id="WP_012385009.1">
    <property type="nucleotide sequence ID" value="NC_010581.1"/>
</dbReference>
<feature type="domain" description="TonB-dependent receptor-like beta-barrel" evidence="5">
    <location>
        <begin position="313"/>
        <end position="807"/>
    </location>
</feature>
<dbReference type="EMBL" id="CP001016">
    <property type="protein sequence ID" value="ACB95653.1"/>
    <property type="molecule type" value="Genomic_DNA"/>
</dbReference>
<reference evidence="7 8" key="2">
    <citation type="journal article" date="2010" name="J. Bacteriol.">
        <title>Complete genome sequence of Beijerinckia indica subsp. indica.</title>
        <authorList>
            <person name="Tamas I."/>
            <person name="Dedysh S.N."/>
            <person name="Liesack W."/>
            <person name="Stott M.B."/>
            <person name="Alam M."/>
            <person name="Murrell J.C."/>
            <person name="Dunfield P.F."/>
        </authorList>
    </citation>
    <scope>NUCLEOTIDE SEQUENCE [LARGE SCALE GENOMIC DNA]</scope>
    <source>
        <strain evidence="8">ATCC 9039 / DSM 1715 / NCIMB 8712</strain>
    </source>
</reference>
<protein>
    <submittedName>
        <fullName evidence="7">TonB-dependent receptor</fullName>
    </submittedName>
</protein>
<comment type="subcellular location">
    <subcellularLocation>
        <location evidence="1 4">Cell outer membrane</location>
    </subcellularLocation>
</comment>
<evidence type="ECO:0000313" key="7">
    <source>
        <dbReference type="EMBL" id="ACB95653.1"/>
    </source>
</evidence>
<comment type="similarity">
    <text evidence="4">Belongs to the TonB-dependent receptor family.</text>
</comment>
<feature type="domain" description="TonB-dependent receptor plug" evidence="6">
    <location>
        <begin position="66"/>
        <end position="185"/>
    </location>
</feature>
<dbReference type="InterPro" id="IPR000531">
    <property type="entry name" value="Beta-barrel_TonB"/>
</dbReference>
<dbReference type="AlphaFoldDB" id="B2IF88"/>
<dbReference type="OrthoDB" id="9760333at2"/>
<dbReference type="eggNOG" id="COG4771">
    <property type="taxonomic scope" value="Bacteria"/>
</dbReference>
<dbReference type="Pfam" id="PF07715">
    <property type="entry name" value="Plug"/>
    <property type="match status" value="1"/>
</dbReference>
<accession>B2IF88</accession>
<name>B2IF88_BEII9</name>
<dbReference type="InterPro" id="IPR037066">
    <property type="entry name" value="Plug_dom_sf"/>
</dbReference>
<dbReference type="Pfam" id="PF00593">
    <property type="entry name" value="TonB_dep_Rec_b-barrel"/>
    <property type="match status" value="1"/>
</dbReference>
<dbReference type="Gene3D" id="2.40.170.20">
    <property type="entry name" value="TonB-dependent receptor, beta-barrel domain"/>
    <property type="match status" value="1"/>
</dbReference>
<keyword evidence="4" id="KW-0798">TonB box</keyword>
<keyword evidence="8" id="KW-1185">Reference proteome</keyword>
<evidence type="ECO:0000259" key="6">
    <source>
        <dbReference type="Pfam" id="PF07715"/>
    </source>
</evidence>
<keyword evidence="2 4" id="KW-0472">Membrane</keyword>
<sequence length="849" mass="91198">MAKQKLLMGSAHTFSVFTLILGASGHSLEAQESPTSDQVQASAVVQDVVVTGGGWERPRSDQRVILDSPSPIDVISAQQLHQTGRAELSEAITKLLPAFNFGNTTAGVNSIVRPVTNHGLGPAYTLVLVNGQRRHNSALLTNGGGDTSGVNPVDIDMIPLSAVDHIEVLRDASAAPYGSDAVAGAINIILKSSDHGGHAAALAGNLYQGNPGSDRSTAKGEADAGFKLGDEGGFVHISADVRKRGMDWWNFYAKNLPYSPASNPLNATWTGDGAHNGDPEIRAYNLAYNAEVPLTPNINAYSFATFGVRDTVIGNNFRRPNTNADFDALFPGGYYPLNNTHEYDLQFNAGFKGRLYDWDYNLGTSYGINHNKQYSDFTINPSLGPTGPTQFKDLATYQFSQQVTHLDLNHAFATSTLPKPIELGLGFEHRIERFSTLPGDPLGYMNGGYRYQPGDQALSHDPNLGSYAAVGAQGAVTINPANATSILRNVVAGYGSLGIYPVDNFYINGSLRGEGYDDLPNFIYSTKLTARWDIAPDFAIRGSLGTGQRAPSLTQIGYAQTDSRTNIDPVTGLIVPSLSTLARNTSALARALGAQTLTPEKSTNFGLGFVWKLQENRNITLDGYRIDLRNRIFRTNYIYGSAVDPLIVANGGSAGTWIQYFANGVNTSTTGIDLVGEDTEDYGDYGSVRYTLGFNWNLNVIDSVAQTPAALTALASANKGGSLIWFGRATAADLTVNQPRTKLMFAVNWSIGDFIVSATTTRYGSYQYIQSQLPSQDRSFGAKWITDLDVTYKIAGGLRISAGATNLFNIRPSANGIIDANTGASGFAYGNSPFSPAGGFYYTRLAYDF</sequence>
<dbReference type="SUPFAM" id="SSF56935">
    <property type="entry name" value="Porins"/>
    <property type="match status" value="1"/>
</dbReference>
<evidence type="ECO:0000256" key="4">
    <source>
        <dbReference type="RuleBase" id="RU003357"/>
    </source>
</evidence>
<dbReference type="InterPro" id="IPR036942">
    <property type="entry name" value="Beta-barrel_TonB_sf"/>
</dbReference>
<dbReference type="HOGENOM" id="CLU_010745_1_1_5"/>
<gene>
    <name evidence="7" type="ordered locus">Bind_2031</name>
</gene>
<organism evidence="7 8">
    <name type="scientific">Beijerinckia indica subsp. indica (strain ATCC 9039 / DSM 1715 / NCIMB 8712)</name>
    <dbReference type="NCBI Taxonomy" id="395963"/>
    <lineage>
        <taxon>Bacteria</taxon>
        <taxon>Pseudomonadati</taxon>
        <taxon>Pseudomonadota</taxon>
        <taxon>Alphaproteobacteria</taxon>
        <taxon>Hyphomicrobiales</taxon>
        <taxon>Beijerinckiaceae</taxon>
        <taxon>Beijerinckia</taxon>
    </lineage>
</organism>
<proteinExistence type="inferred from homology"/>
<evidence type="ECO:0000256" key="1">
    <source>
        <dbReference type="ARBA" id="ARBA00004442"/>
    </source>
</evidence>
<reference evidence="8" key="1">
    <citation type="submission" date="2008-03" db="EMBL/GenBank/DDBJ databases">
        <title>Complete sequence of chromosome of Beijerinckia indica subsp. indica ATCC 9039.</title>
        <authorList>
            <consortium name="US DOE Joint Genome Institute"/>
            <person name="Copeland A."/>
            <person name="Lucas S."/>
            <person name="Lapidus A."/>
            <person name="Glavina del Rio T."/>
            <person name="Dalin E."/>
            <person name="Tice H."/>
            <person name="Bruce D."/>
            <person name="Goodwin L."/>
            <person name="Pitluck S."/>
            <person name="LaButti K."/>
            <person name="Schmutz J."/>
            <person name="Larimer F."/>
            <person name="Land M."/>
            <person name="Hauser L."/>
            <person name="Kyrpides N."/>
            <person name="Mikhailova N."/>
            <person name="Dunfield P.F."/>
            <person name="Dedysh S.N."/>
            <person name="Liesack W."/>
            <person name="Saw J.H."/>
            <person name="Alam M."/>
            <person name="Chen Y."/>
            <person name="Murrell J.C."/>
            <person name="Richardson P."/>
        </authorList>
    </citation>
    <scope>NUCLEOTIDE SEQUENCE [LARGE SCALE GENOMIC DNA]</scope>
    <source>
        <strain evidence="8">ATCC 9039 / DSM 1715 / NCIMB 8712</strain>
    </source>
</reference>
<evidence type="ECO:0000259" key="5">
    <source>
        <dbReference type="Pfam" id="PF00593"/>
    </source>
</evidence>
<dbReference type="KEGG" id="bid:Bind_2031"/>
<keyword evidence="3" id="KW-0998">Cell outer membrane</keyword>
<dbReference type="Proteomes" id="UP000001695">
    <property type="component" value="Chromosome"/>
</dbReference>
<evidence type="ECO:0000256" key="3">
    <source>
        <dbReference type="ARBA" id="ARBA00023237"/>
    </source>
</evidence>
<keyword evidence="7" id="KW-0675">Receptor</keyword>
<dbReference type="InterPro" id="IPR012910">
    <property type="entry name" value="Plug_dom"/>
</dbReference>
<evidence type="ECO:0000256" key="2">
    <source>
        <dbReference type="ARBA" id="ARBA00023136"/>
    </source>
</evidence>
<dbReference type="PANTHER" id="PTHR47234">
    <property type="match status" value="1"/>
</dbReference>